<evidence type="ECO:0000313" key="18">
    <source>
        <dbReference type="Proteomes" id="UP001229421"/>
    </source>
</evidence>
<dbReference type="PANTHER" id="PTHR45768">
    <property type="entry name" value="E3 UBIQUITIN-PROTEIN LIGASE RNF13-LIKE"/>
    <property type="match status" value="1"/>
</dbReference>
<dbReference type="EC" id="2.3.2.27" evidence="4"/>
<proteinExistence type="inferred from homology"/>
<evidence type="ECO:0000256" key="8">
    <source>
        <dbReference type="ARBA" id="ARBA00022771"/>
    </source>
</evidence>
<evidence type="ECO:0000256" key="7">
    <source>
        <dbReference type="ARBA" id="ARBA00022723"/>
    </source>
</evidence>
<dbReference type="FunFam" id="3.30.40.10:FF:000231">
    <property type="entry name" value="RING-H2 finger protein ATL46"/>
    <property type="match status" value="1"/>
</dbReference>
<evidence type="ECO:0000256" key="6">
    <source>
        <dbReference type="ARBA" id="ARBA00022692"/>
    </source>
</evidence>
<dbReference type="Proteomes" id="UP001229421">
    <property type="component" value="Unassembled WGS sequence"/>
</dbReference>
<evidence type="ECO:0000313" key="17">
    <source>
        <dbReference type="EMBL" id="KAK1432804.1"/>
    </source>
</evidence>
<evidence type="ECO:0000256" key="2">
    <source>
        <dbReference type="ARBA" id="ARBA00004167"/>
    </source>
</evidence>
<dbReference type="PANTHER" id="PTHR45768:SF18">
    <property type="entry name" value="RING-H2 FINGER PROTEIN ATL47-RELATED"/>
    <property type="match status" value="1"/>
</dbReference>
<keyword evidence="5" id="KW-0808">Transferase</keyword>
<organism evidence="17 18">
    <name type="scientific">Tagetes erecta</name>
    <name type="common">African marigold</name>
    <dbReference type="NCBI Taxonomy" id="13708"/>
    <lineage>
        <taxon>Eukaryota</taxon>
        <taxon>Viridiplantae</taxon>
        <taxon>Streptophyta</taxon>
        <taxon>Embryophyta</taxon>
        <taxon>Tracheophyta</taxon>
        <taxon>Spermatophyta</taxon>
        <taxon>Magnoliopsida</taxon>
        <taxon>eudicotyledons</taxon>
        <taxon>Gunneridae</taxon>
        <taxon>Pentapetalae</taxon>
        <taxon>asterids</taxon>
        <taxon>campanulids</taxon>
        <taxon>Asterales</taxon>
        <taxon>Asteraceae</taxon>
        <taxon>Asteroideae</taxon>
        <taxon>Heliantheae alliance</taxon>
        <taxon>Tageteae</taxon>
        <taxon>Tagetes</taxon>
    </lineage>
</organism>
<evidence type="ECO:0000256" key="12">
    <source>
        <dbReference type="ARBA" id="ARBA00023136"/>
    </source>
</evidence>
<reference evidence="17" key="1">
    <citation type="journal article" date="2023" name="bioRxiv">
        <title>Improved chromosome-level genome assembly for marigold (Tagetes erecta).</title>
        <authorList>
            <person name="Jiang F."/>
            <person name="Yuan L."/>
            <person name="Wang S."/>
            <person name="Wang H."/>
            <person name="Xu D."/>
            <person name="Wang A."/>
            <person name="Fan W."/>
        </authorList>
    </citation>
    <scope>NUCLEOTIDE SEQUENCE</scope>
    <source>
        <strain evidence="17">WSJ</strain>
        <tissue evidence="17">Leaf</tissue>
    </source>
</reference>
<comment type="caution">
    <text evidence="17">The sequence shown here is derived from an EMBL/GenBank/DDBJ whole genome shotgun (WGS) entry which is preliminary data.</text>
</comment>
<accession>A0AAD8L1Y1</accession>
<dbReference type="AlphaFoldDB" id="A0AAD8L1Y1"/>
<dbReference type="SMART" id="SM00184">
    <property type="entry name" value="RING"/>
    <property type="match status" value="1"/>
</dbReference>
<name>A0AAD8L1Y1_TARER</name>
<evidence type="ECO:0000259" key="16">
    <source>
        <dbReference type="PROSITE" id="PS50089"/>
    </source>
</evidence>
<evidence type="ECO:0000256" key="1">
    <source>
        <dbReference type="ARBA" id="ARBA00000900"/>
    </source>
</evidence>
<evidence type="ECO:0000256" key="10">
    <source>
        <dbReference type="ARBA" id="ARBA00022833"/>
    </source>
</evidence>
<dbReference type="InterPro" id="IPR001841">
    <property type="entry name" value="Znf_RING"/>
</dbReference>
<feature type="transmembrane region" description="Helical" evidence="15">
    <location>
        <begin position="79"/>
        <end position="100"/>
    </location>
</feature>
<dbReference type="InterPro" id="IPR013083">
    <property type="entry name" value="Znf_RING/FYVE/PHD"/>
</dbReference>
<feature type="domain" description="RING-type" evidence="16">
    <location>
        <begin position="166"/>
        <end position="208"/>
    </location>
</feature>
<dbReference type="SUPFAM" id="SSF57850">
    <property type="entry name" value="RING/U-box"/>
    <property type="match status" value="1"/>
</dbReference>
<evidence type="ECO:0000256" key="9">
    <source>
        <dbReference type="ARBA" id="ARBA00022786"/>
    </source>
</evidence>
<dbReference type="EMBL" id="JAUHHV010000002">
    <property type="protein sequence ID" value="KAK1432804.1"/>
    <property type="molecule type" value="Genomic_DNA"/>
</dbReference>
<keyword evidence="11 15" id="KW-1133">Transmembrane helix</keyword>
<evidence type="ECO:0000256" key="3">
    <source>
        <dbReference type="ARBA" id="ARBA00004906"/>
    </source>
</evidence>
<comment type="subcellular location">
    <subcellularLocation>
        <location evidence="2">Membrane</location>
        <topology evidence="2">Single-pass membrane protein</topology>
    </subcellularLocation>
</comment>
<keyword evidence="7" id="KW-0479">Metal-binding</keyword>
<gene>
    <name evidence="17" type="ORF">QVD17_09705</name>
</gene>
<comment type="pathway">
    <text evidence="3">Protein modification; protein ubiquitination.</text>
</comment>
<sequence length="387" mass="43272">MMGFMEERVFSRHSNVKVSWMKYQILDKNGVSGYQQSILSPPSSSSSSSSSLFSPPFSVSLQRTSNPSSSSGTKISPTVLFIIVILAVLFFISGLLHLLFRFLTKHNSSSNSHRSNRFPDGSPSAALQRQLQQLFNLHDSGLDQTFIDALPVFMYKAVGANEPFDCAVCLCEFSENDKLRLLPTCSHAFHINCIDTWLLSNSTCPLCRNTLFDPGFSKDNPIFDYDDPREADDNGISAGVKTVETEQTQVEKGVISVRLGKFRKTSEGESENGGETSSSNLDARRCYSMGSYEYVVGDTNLRVPLIHLRDLQDAKFEKNVERIEDHTHDEDIEGKKINIGAKTDSLSVSKIWLWSKKRKFASSCDNQMHNPSSVDMELPRMGRFQGT</sequence>
<keyword evidence="18" id="KW-1185">Reference proteome</keyword>
<evidence type="ECO:0000256" key="11">
    <source>
        <dbReference type="ARBA" id="ARBA00022989"/>
    </source>
</evidence>
<dbReference type="GO" id="GO:0031625">
    <property type="term" value="F:ubiquitin protein ligase binding"/>
    <property type="evidence" value="ECO:0007669"/>
    <property type="project" value="TreeGrafter"/>
</dbReference>
<protein>
    <recommendedName>
        <fullName evidence="4">RING-type E3 ubiquitin transferase</fullName>
        <ecNumber evidence="4">2.3.2.27</ecNumber>
    </recommendedName>
</protein>
<keyword evidence="10" id="KW-0862">Zinc</keyword>
<comment type="similarity">
    <text evidence="13">Belongs to the RING-type zinc finger family. ATL subfamily.</text>
</comment>
<keyword evidence="6 15" id="KW-0812">Transmembrane</keyword>
<evidence type="ECO:0000256" key="4">
    <source>
        <dbReference type="ARBA" id="ARBA00012483"/>
    </source>
</evidence>
<dbReference type="PROSITE" id="PS50089">
    <property type="entry name" value="ZF_RING_2"/>
    <property type="match status" value="1"/>
</dbReference>
<dbReference type="Gene3D" id="3.30.40.10">
    <property type="entry name" value="Zinc/RING finger domain, C3HC4 (zinc finger)"/>
    <property type="match status" value="1"/>
</dbReference>
<dbReference type="CDD" id="cd16461">
    <property type="entry name" value="RING-H2_EL5-like"/>
    <property type="match status" value="1"/>
</dbReference>
<comment type="catalytic activity">
    <reaction evidence="1">
        <text>S-ubiquitinyl-[E2 ubiquitin-conjugating enzyme]-L-cysteine + [acceptor protein]-L-lysine = [E2 ubiquitin-conjugating enzyme]-L-cysteine + N(6)-ubiquitinyl-[acceptor protein]-L-lysine.</text>
        <dbReference type="EC" id="2.3.2.27"/>
    </reaction>
</comment>
<evidence type="ECO:0000256" key="15">
    <source>
        <dbReference type="SAM" id="Phobius"/>
    </source>
</evidence>
<keyword evidence="12 15" id="KW-0472">Membrane</keyword>
<dbReference type="GO" id="GO:0008270">
    <property type="term" value="F:zinc ion binding"/>
    <property type="evidence" value="ECO:0007669"/>
    <property type="project" value="UniProtKB-KW"/>
</dbReference>
<dbReference type="GO" id="GO:0016020">
    <property type="term" value="C:membrane"/>
    <property type="evidence" value="ECO:0007669"/>
    <property type="project" value="UniProtKB-SubCell"/>
</dbReference>
<dbReference type="Pfam" id="PF13639">
    <property type="entry name" value="zf-RING_2"/>
    <property type="match status" value="1"/>
</dbReference>
<dbReference type="GO" id="GO:0061630">
    <property type="term" value="F:ubiquitin protein ligase activity"/>
    <property type="evidence" value="ECO:0007669"/>
    <property type="project" value="UniProtKB-EC"/>
</dbReference>
<evidence type="ECO:0000256" key="13">
    <source>
        <dbReference type="ARBA" id="ARBA00024209"/>
    </source>
</evidence>
<keyword evidence="9" id="KW-0833">Ubl conjugation pathway</keyword>
<evidence type="ECO:0000256" key="5">
    <source>
        <dbReference type="ARBA" id="ARBA00022679"/>
    </source>
</evidence>
<keyword evidence="8 14" id="KW-0863">Zinc-finger</keyword>
<evidence type="ECO:0000256" key="14">
    <source>
        <dbReference type="PROSITE-ProRule" id="PRU00175"/>
    </source>
</evidence>